<reference evidence="1 2" key="1">
    <citation type="submission" date="2016-10" db="EMBL/GenBank/DDBJ databases">
        <title>Draft genome sequences of four alkaliphilic bacteria belonging to the Anaerobacillus genus.</title>
        <authorList>
            <person name="Bassil N.M."/>
            <person name="Lloyd J.R."/>
        </authorList>
    </citation>
    <scope>NUCLEOTIDE SEQUENCE [LARGE SCALE GENOMIC DNA]</scope>
    <source>
        <strain evidence="1 2">DSM 18345</strain>
    </source>
</reference>
<protein>
    <recommendedName>
        <fullName evidence="3">FeS cluster biogenesis domain-containing protein</fullName>
    </recommendedName>
</protein>
<evidence type="ECO:0000313" key="2">
    <source>
        <dbReference type="Proteomes" id="UP000179524"/>
    </source>
</evidence>
<evidence type="ECO:0008006" key="3">
    <source>
        <dbReference type="Google" id="ProtNLM"/>
    </source>
</evidence>
<sequence>MIRLSQEAEKKAMELFDHPSNKGYIGFRIIARMNGCNVNYEMTLADIKRPGDAVVEQGFMKIFMDIDSFHMLTGAVIEYVKQGDSEGFMILQKSSPCSACKVSSLGNCS</sequence>
<dbReference type="AlphaFoldDB" id="A0A1S2LXR9"/>
<proteinExistence type="predicted"/>
<comment type="caution">
    <text evidence="1">The sequence shown here is derived from an EMBL/GenBank/DDBJ whole genome shotgun (WGS) entry which is preliminary data.</text>
</comment>
<name>A0A1S2LXR9_9BACI</name>
<dbReference type="InterPro" id="IPR035903">
    <property type="entry name" value="HesB-like_dom_sf"/>
</dbReference>
<evidence type="ECO:0000313" key="1">
    <source>
        <dbReference type="EMBL" id="OIJ17292.1"/>
    </source>
</evidence>
<dbReference type="OrthoDB" id="2933758at2"/>
<gene>
    <name evidence="1" type="ORF">BKP37_01955</name>
</gene>
<dbReference type="EMBL" id="MLQR01000001">
    <property type="protein sequence ID" value="OIJ17292.1"/>
    <property type="molecule type" value="Genomic_DNA"/>
</dbReference>
<dbReference type="Gene3D" id="2.60.300.12">
    <property type="entry name" value="HesB-like domain"/>
    <property type="match status" value="1"/>
</dbReference>
<organism evidence="1 2">
    <name type="scientific">Anaerobacillus alkalilacustris</name>
    <dbReference type="NCBI Taxonomy" id="393763"/>
    <lineage>
        <taxon>Bacteria</taxon>
        <taxon>Bacillati</taxon>
        <taxon>Bacillota</taxon>
        <taxon>Bacilli</taxon>
        <taxon>Bacillales</taxon>
        <taxon>Bacillaceae</taxon>
        <taxon>Anaerobacillus</taxon>
    </lineage>
</organism>
<dbReference type="Proteomes" id="UP000179524">
    <property type="component" value="Unassembled WGS sequence"/>
</dbReference>
<accession>A0A1S2LXR9</accession>
<keyword evidence="2" id="KW-1185">Reference proteome</keyword>
<dbReference type="SUPFAM" id="SSF89360">
    <property type="entry name" value="HesB-like domain"/>
    <property type="match status" value="1"/>
</dbReference>
<dbReference type="RefSeq" id="WP_071308018.1">
    <property type="nucleotide sequence ID" value="NZ_MLQR01000001.1"/>
</dbReference>